<accession>A0A1G2DKN8</accession>
<reference evidence="1 2" key="1">
    <citation type="journal article" date="2016" name="Nat. Commun.">
        <title>Thousands of microbial genomes shed light on interconnected biogeochemical processes in an aquifer system.</title>
        <authorList>
            <person name="Anantharaman K."/>
            <person name="Brown C.T."/>
            <person name="Hug L.A."/>
            <person name="Sharon I."/>
            <person name="Castelle C.J."/>
            <person name="Probst A.J."/>
            <person name="Thomas B.C."/>
            <person name="Singh A."/>
            <person name="Wilkins M.J."/>
            <person name="Karaoz U."/>
            <person name="Brodie E.L."/>
            <person name="Williams K.H."/>
            <person name="Hubbard S.S."/>
            <person name="Banfield J.F."/>
        </authorList>
    </citation>
    <scope>NUCLEOTIDE SEQUENCE [LARGE SCALE GENOMIC DNA]</scope>
</reference>
<evidence type="ECO:0000313" key="2">
    <source>
        <dbReference type="Proteomes" id="UP000177573"/>
    </source>
</evidence>
<protein>
    <submittedName>
        <fullName evidence="1">Uncharacterized protein</fullName>
    </submittedName>
</protein>
<evidence type="ECO:0000313" key="1">
    <source>
        <dbReference type="EMBL" id="OGZ14225.1"/>
    </source>
</evidence>
<organism evidence="1 2">
    <name type="scientific">Candidatus Lloydbacteria bacterium RIFCSPLOWO2_02_FULL_51_11</name>
    <dbReference type="NCBI Taxonomy" id="1798667"/>
    <lineage>
        <taxon>Bacteria</taxon>
        <taxon>Candidatus Lloydiibacteriota</taxon>
    </lineage>
</organism>
<gene>
    <name evidence="1" type="ORF">A3J08_03550</name>
</gene>
<comment type="caution">
    <text evidence="1">The sequence shown here is derived from an EMBL/GenBank/DDBJ whole genome shotgun (WGS) entry which is preliminary data.</text>
</comment>
<proteinExistence type="predicted"/>
<name>A0A1G2DKN8_9BACT</name>
<dbReference type="AlphaFoldDB" id="A0A1G2DKN8"/>
<dbReference type="Proteomes" id="UP000177573">
    <property type="component" value="Unassembled WGS sequence"/>
</dbReference>
<sequence>MVFSEHEAICHLAVALRMDTKRVEDDLLFVAFSAREFVGLDALRQSAHIYAAFVTRFLVLYKKLGQNKNLAMIEIERECVTIFGTNGVQLCEDFLVKFLSSTSELPLGEWERITKETLVVVESYNRTLLEFSLSLHRGLLHKRHAGAERDIRIPGNATTEVPCPQCKEKKRCDANTKRFRCKKCGYDAPFKNGAVQRPS</sequence>
<dbReference type="EMBL" id="MHLR01000031">
    <property type="protein sequence ID" value="OGZ14225.1"/>
    <property type="molecule type" value="Genomic_DNA"/>
</dbReference>